<sequence length="657" mass="74517">MSIKRKTFFPKISRFIILIFSILIISTPLLEAKTVKAAENSLKVELKRLNGTIKLTAKKSIKRPDGGNTNYTTYTDYKDKFEYLTMNGEAVFCIEPWMQAKNGFTYTYGDLKTLLDNNKELQNKIELVAYYGWYASNKAMEDYASTQLLIWELMSEYGLYQLNWQIKPSFYDVKKKAIIKNIENSNKFPSFKGQTIDTKLGETTKLVDQNNVLYNYMKAQGYDPNTNIEKNGYILRYGIDNSNQYLEITPTEHAISGTSLTFNNIPKEYQGTNIAYVNPNSQKVSPLSKVSSSNFFNLKLNLKKESILKLLKVDENNNPVKGVTFEASYNSDFSGDKWEMTTDINGIASKELQESNKTVYVREKSVPNYLVKSDEIKSIVLKANESNEIKFVNKIVKGKVKIVKTDLENGFKLSGAKFEVKNKEDNKVIEILETNEQGFAESKLLNYGEYIIKEIKAPKNYKLDEKDFLIKITENNQVITVDVPNEKENGTLEFTKTDLSTGKPVSGATIEFYKKGNDKPFLTAITDTNGKVSKEGASGEVDRITENGGITLSEGEYFFKETNAPKGYILNDEEHPFKIVAGEVTKDTLPNEKANGTLEFNKKTNSPSEKREIKNNKKFEIVKTGSNFDINTLLYVGISLVLVSMISAFVLRKRKIS</sequence>
<dbReference type="Pfam" id="PF17802">
    <property type="entry name" value="SpaA"/>
    <property type="match status" value="3"/>
</dbReference>
<reference evidence="6" key="2">
    <citation type="submission" date="2020-07" db="EMBL/GenBank/DDBJ databases">
        <authorList>
            <consortium name="NCBI Pathogen Detection Project"/>
        </authorList>
    </citation>
    <scope>NUCLEOTIDE SEQUENCE</scope>
    <source>
        <strain evidence="6">C8</strain>
    </source>
</reference>
<keyword evidence="3" id="KW-0732">Signal</keyword>
<evidence type="ECO:0000313" key="6">
    <source>
        <dbReference type="EMBL" id="HAT4307990.1"/>
    </source>
</evidence>
<keyword evidence="4" id="KW-1133">Transmembrane helix</keyword>
<dbReference type="Proteomes" id="UP000859547">
    <property type="component" value="Unassembled WGS sequence"/>
</dbReference>
<accession>A0A8H9QXF7</accession>
<reference evidence="6" key="1">
    <citation type="journal article" date="2018" name="Genome Biol.">
        <title>SKESA: strategic k-mer extension for scrupulous assemblies.</title>
        <authorList>
            <person name="Souvorov A."/>
            <person name="Agarwala R."/>
            <person name="Lipman D.J."/>
        </authorList>
    </citation>
    <scope>NUCLEOTIDE SEQUENCE</scope>
    <source>
        <strain evidence="6">C8</strain>
    </source>
</reference>
<dbReference type="PANTHER" id="PTHR36108:SF13">
    <property type="entry name" value="COLOSSIN-B-RELATED"/>
    <property type="match status" value="1"/>
</dbReference>
<dbReference type="PANTHER" id="PTHR36108">
    <property type="entry name" value="COLOSSIN-B-RELATED"/>
    <property type="match status" value="1"/>
</dbReference>
<dbReference type="AlphaFoldDB" id="A0A8H9QXF7"/>
<evidence type="ECO:0000256" key="1">
    <source>
        <dbReference type="ARBA" id="ARBA00007257"/>
    </source>
</evidence>
<name>A0A8H9QXF7_CLOPF</name>
<dbReference type="SUPFAM" id="SSF49478">
    <property type="entry name" value="Cna protein B-type domain"/>
    <property type="match status" value="1"/>
</dbReference>
<comment type="caution">
    <text evidence="6">The sequence shown here is derived from an EMBL/GenBank/DDBJ whole genome shotgun (WGS) entry which is preliminary data.</text>
</comment>
<dbReference type="EMBL" id="DACTCB010000008">
    <property type="protein sequence ID" value="HAT4307990.1"/>
    <property type="molecule type" value="Genomic_DNA"/>
</dbReference>
<feature type="transmembrane region" description="Helical" evidence="4">
    <location>
        <begin position="633"/>
        <end position="651"/>
    </location>
</feature>
<comment type="similarity">
    <text evidence="1">Belongs to the serine-aspartate repeat-containing protein (SDr) family.</text>
</comment>
<organism evidence="6">
    <name type="scientific">Clostridium perfringens</name>
    <dbReference type="NCBI Taxonomy" id="1502"/>
    <lineage>
        <taxon>Bacteria</taxon>
        <taxon>Bacillati</taxon>
        <taxon>Bacillota</taxon>
        <taxon>Clostridia</taxon>
        <taxon>Eubacteriales</taxon>
        <taxon>Clostridiaceae</taxon>
        <taxon>Clostridium</taxon>
    </lineage>
</organism>
<keyword evidence="2" id="KW-0964">Secreted</keyword>
<keyword evidence="4" id="KW-0812">Transmembrane</keyword>
<proteinExistence type="inferred from homology"/>
<keyword evidence="4" id="KW-0472">Membrane</keyword>
<dbReference type="InterPro" id="IPR013783">
    <property type="entry name" value="Ig-like_fold"/>
</dbReference>
<protein>
    <submittedName>
        <fullName evidence="6">Cys-Gln thioester bond-forming surface protein</fullName>
    </submittedName>
</protein>
<evidence type="ECO:0000256" key="2">
    <source>
        <dbReference type="ARBA" id="ARBA00022525"/>
    </source>
</evidence>
<dbReference type="Gene3D" id="2.60.40.10">
    <property type="entry name" value="Immunoglobulins"/>
    <property type="match status" value="3"/>
</dbReference>
<dbReference type="InterPro" id="IPR041033">
    <property type="entry name" value="SpaA_PFL_dom_1"/>
</dbReference>
<gene>
    <name evidence="6" type="ORF">I9080_001792</name>
</gene>
<feature type="domain" description="SpaA-like prealbumin fold" evidence="5">
    <location>
        <begin position="308"/>
        <end position="394"/>
    </location>
</feature>
<feature type="domain" description="SpaA-like prealbumin fold" evidence="5">
    <location>
        <begin position="398"/>
        <end position="487"/>
    </location>
</feature>
<evidence type="ECO:0000256" key="3">
    <source>
        <dbReference type="ARBA" id="ARBA00022729"/>
    </source>
</evidence>
<evidence type="ECO:0000256" key="4">
    <source>
        <dbReference type="SAM" id="Phobius"/>
    </source>
</evidence>
<feature type="domain" description="SpaA-like prealbumin fold" evidence="5">
    <location>
        <begin position="490"/>
        <end position="589"/>
    </location>
</feature>
<evidence type="ECO:0000259" key="5">
    <source>
        <dbReference type="Pfam" id="PF17802"/>
    </source>
</evidence>